<reference evidence="3 4" key="1">
    <citation type="submission" date="2023-08" db="EMBL/GenBank/DDBJ databases">
        <title>Bioegradation of LLDPE and BLDPE plastic by marine bacteria from coast plastic debris.</title>
        <authorList>
            <person name="Rong Z."/>
        </authorList>
    </citation>
    <scope>NUCLEOTIDE SEQUENCE [LARGE SCALE GENOMIC DNA]</scope>
    <source>
        <strain evidence="3 4">Z-2</strain>
    </source>
</reference>
<evidence type="ECO:0000313" key="4">
    <source>
        <dbReference type="Proteomes" id="UP001265083"/>
    </source>
</evidence>
<sequence length="229" mass="24473">MTDHDTAALLTWSQLNDSTFPSGRFVHSNGLEAWLRREAQATAHDIAALSWSFVAGAVAPVDGVACAHAWRLTVPADLVELDHLVSTHKLSSSARRASTSCGTQLAATATTVIDQLVDSPFLGAVIAQHSPGNTAVVEGHVQREIGVTQIAAVSGHLQSSLAGFLSAAVRLGRIGPLWVQREIFTRRQALLQLAAEAIETPPDNMYNAAPELEVYAMIHETSSSRQFTT</sequence>
<protein>
    <submittedName>
        <fullName evidence="3">Urease accessory UreF family protein</fullName>
    </submittedName>
</protein>
<comment type="caution">
    <text evidence="3">The sequence shown here is derived from an EMBL/GenBank/DDBJ whole genome shotgun (WGS) entry which is preliminary data.</text>
</comment>
<dbReference type="PANTHER" id="PTHR33620:SF1">
    <property type="entry name" value="UREASE ACCESSORY PROTEIN F"/>
    <property type="match status" value="1"/>
</dbReference>
<name>A0ABU2GV03_9ACTN</name>
<dbReference type="InterPro" id="IPR002639">
    <property type="entry name" value="UreF"/>
</dbReference>
<evidence type="ECO:0000256" key="2">
    <source>
        <dbReference type="ARBA" id="ARBA00023186"/>
    </source>
</evidence>
<organism evidence="3 4">
    <name type="scientific">Gordonia westfalica</name>
    <dbReference type="NCBI Taxonomy" id="158898"/>
    <lineage>
        <taxon>Bacteria</taxon>
        <taxon>Bacillati</taxon>
        <taxon>Actinomycetota</taxon>
        <taxon>Actinomycetes</taxon>
        <taxon>Mycobacteriales</taxon>
        <taxon>Gordoniaceae</taxon>
        <taxon>Gordonia</taxon>
    </lineage>
</organism>
<dbReference type="Pfam" id="PF01730">
    <property type="entry name" value="UreF"/>
    <property type="match status" value="1"/>
</dbReference>
<keyword evidence="2" id="KW-0143">Chaperone</keyword>
<dbReference type="InterPro" id="IPR038277">
    <property type="entry name" value="UreF_sf"/>
</dbReference>
<keyword evidence="4" id="KW-1185">Reference proteome</keyword>
<dbReference type="EMBL" id="JAVLUS010000013">
    <property type="protein sequence ID" value="MDS1115265.1"/>
    <property type="molecule type" value="Genomic_DNA"/>
</dbReference>
<evidence type="ECO:0000313" key="3">
    <source>
        <dbReference type="EMBL" id="MDS1115265.1"/>
    </source>
</evidence>
<proteinExistence type="predicted"/>
<dbReference type="RefSeq" id="WP_310951266.1">
    <property type="nucleotide sequence ID" value="NZ_JAVLUS010000013.1"/>
</dbReference>
<keyword evidence="1" id="KW-0996">Nickel insertion</keyword>
<evidence type="ECO:0000256" key="1">
    <source>
        <dbReference type="ARBA" id="ARBA00022988"/>
    </source>
</evidence>
<accession>A0ABU2GV03</accession>
<dbReference type="Gene3D" id="1.10.4190.10">
    <property type="entry name" value="Urease accessory protein UreF"/>
    <property type="match status" value="1"/>
</dbReference>
<dbReference type="PANTHER" id="PTHR33620">
    <property type="entry name" value="UREASE ACCESSORY PROTEIN F"/>
    <property type="match status" value="1"/>
</dbReference>
<dbReference type="Proteomes" id="UP001265083">
    <property type="component" value="Unassembled WGS sequence"/>
</dbReference>
<dbReference type="PIRSF" id="PIRSF009467">
    <property type="entry name" value="Ureas_acces_UreF"/>
    <property type="match status" value="1"/>
</dbReference>
<gene>
    <name evidence="3" type="ORF">RD149_16010</name>
</gene>